<organism evidence="1 2">
    <name type="scientific">Paraburkholderia tagetis</name>
    <dbReference type="NCBI Taxonomy" id="2913261"/>
    <lineage>
        <taxon>Bacteria</taxon>
        <taxon>Pseudomonadati</taxon>
        <taxon>Pseudomonadota</taxon>
        <taxon>Betaproteobacteria</taxon>
        <taxon>Burkholderiales</taxon>
        <taxon>Burkholderiaceae</taxon>
        <taxon>Paraburkholderia</taxon>
    </lineage>
</organism>
<dbReference type="EMBL" id="JAKLJA010000003">
    <property type="protein sequence ID" value="MCG5073041.1"/>
    <property type="molecule type" value="Genomic_DNA"/>
</dbReference>
<evidence type="ECO:0000313" key="1">
    <source>
        <dbReference type="EMBL" id="MCG5073041.1"/>
    </source>
</evidence>
<dbReference type="Proteomes" id="UP001139308">
    <property type="component" value="Unassembled WGS sequence"/>
</dbReference>
<gene>
    <name evidence="1" type="ORF">L5014_06615</name>
</gene>
<accession>A0A9X1RNH1</accession>
<protein>
    <submittedName>
        <fullName evidence="1">Uncharacterized protein</fullName>
    </submittedName>
</protein>
<keyword evidence="2" id="KW-1185">Reference proteome</keyword>
<name>A0A9X1RNH1_9BURK</name>
<evidence type="ECO:0000313" key="2">
    <source>
        <dbReference type="Proteomes" id="UP001139308"/>
    </source>
</evidence>
<proteinExistence type="predicted"/>
<dbReference type="AlphaFoldDB" id="A0A9X1RNH1"/>
<dbReference type="RefSeq" id="WP_238462775.1">
    <property type="nucleotide sequence ID" value="NZ_JAKLJA010000003.1"/>
</dbReference>
<sequence>MLEHAALFAEWLDTAGRREMAIVLSASWPYRFALAADIELVTGAKLAARGPAILRVLAAVCDRQHARLRGSDHSTAYAPWELLDIPPALHIVALRFDPRALDAGQIERDGAAILFALRRELERAWETAHA</sequence>
<reference evidence="1" key="1">
    <citation type="submission" date="2022-01" db="EMBL/GenBank/DDBJ databases">
        <title>Genome sequence and assembly of Parabukholderia sp. RG36.</title>
        <authorList>
            <person name="Chhetri G."/>
        </authorList>
    </citation>
    <scope>NUCLEOTIDE SEQUENCE</scope>
    <source>
        <strain evidence="1">RG36</strain>
    </source>
</reference>
<comment type="caution">
    <text evidence="1">The sequence shown here is derived from an EMBL/GenBank/DDBJ whole genome shotgun (WGS) entry which is preliminary data.</text>
</comment>